<dbReference type="Proteomes" id="UP000229600">
    <property type="component" value="Unassembled WGS sequence"/>
</dbReference>
<reference evidence="1 2" key="1">
    <citation type="submission" date="2017-09" db="EMBL/GenBank/DDBJ databases">
        <title>Depth-based differentiation of microbial function through sediment-hosted aquifers and enrichment of novel symbionts in the deep terrestrial subsurface.</title>
        <authorList>
            <person name="Probst A.J."/>
            <person name="Ladd B."/>
            <person name="Jarett J.K."/>
            <person name="Geller-Mcgrath D.E."/>
            <person name="Sieber C.M."/>
            <person name="Emerson J.B."/>
            <person name="Anantharaman K."/>
            <person name="Thomas B.C."/>
            <person name="Malmstrom R."/>
            <person name="Stieglmeier M."/>
            <person name="Klingl A."/>
            <person name="Woyke T."/>
            <person name="Ryan C.M."/>
            <person name="Banfield J.F."/>
        </authorList>
    </citation>
    <scope>NUCLEOTIDE SEQUENCE [LARGE SCALE GENOMIC DNA]</scope>
    <source>
        <strain evidence="1">CG11_big_fil_rev_8_21_14_0_20_39_34</strain>
    </source>
</reference>
<sequence length="288" mass="34145">MILKELYKIVYLGSQKPLFFWLDQYNRIRKNVLLEPEMNTQRLHETNVKLNFQKLIKIFEEKNPNELDLAKALDSLSPIFSIDNTKKDILKLVNDYIQKSVTFVNLAQKTESFRLKRAQISIHWSQKEKTEFDDRLFKNEGMQFCLEYYLTIYKKIIDATSIEEKKSYIENTQVDLGAGGVPGLWTDFQSMDVAEKFIFLILDDDLRNALLDIYFETRIRFMKLHVIKNKQEQPHIDYAGISLEELILSFRQLLLVFLSTYQKQGTEQLKSYFFTPYGNKPLIRDIHL</sequence>
<comment type="caution">
    <text evidence="1">The sequence shown here is derived from an EMBL/GenBank/DDBJ whole genome shotgun (WGS) entry which is preliminary data.</text>
</comment>
<evidence type="ECO:0000313" key="2">
    <source>
        <dbReference type="Proteomes" id="UP000229600"/>
    </source>
</evidence>
<protein>
    <submittedName>
        <fullName evidence="1">Uncharacterized protein</fullName>
    </submittedName>
</protein>
<accession>A0A2H0N4F9</accession>
<organism evidence="1 2">
    <name type="scientific">Candidatus Magasanikbacteria bacterium CG11_big_fil_rev_8_21_14_0_20_39_34</name>
    <dbReference type="NCBI Taxonomy" id="1974653"/>
    <lineage>
        <taxon>Bacteria</taxon>
        <taxon>Candidatus Magasanikiibacteriota</taxon>
    </lineage>
</organism>
<gene>
    <name evidence="1" type="ORF">COV59_03900</name>
</gene>
<name>A0A2H0N4F9_9BACT</name>
<dbReference type="AlphaFoldDB" id="A0A2H0N4F9"/>
<evidence type="ECO:0000313" key="1">
    <source>
        <dbReference type="EMBL" id="PIR03789.1"/>
    </source>
</evidence>
<dbReference type="EMBL" id="PCWN01000008">
    <property type="protein sequence ID" value="PIR03789.1"/>
    <property type="molecule type" value="Genomic_DNA"/>
</dbReference>
<proteinExistence type="predicted"/>